<comment type="caution">
    <text evidence="2">The sequence shown here is derived from an EMBL/GenBank/DDBJ whole genome shotgun (WGS) entry which is preliminary data.</text>
</comment>
<organism evidence="2 3">
    <name type="scientific">Pholiota conissans</name>
    <dbReference type="NCBI Taxonomy" id="109636"/>
    <lineage>
        <taxon>Eukaryota</taxon>
        <taxon>Fungi</taxon>
        <taxon>Dikarya</taxon>
        <taxon>Basidiomycota</taxon>
        <taxon>Agaricomycotina</taxon>
        <taxon>Agaricomycetes</taxon>
        <taxon>Agaricomycetidae</taxon>
        <taxon>Agaricales</taxon>
        <taxon>Agaricineae</taxon>
        <taxon>Strophariaceae</taxon>
        <taxon>Pholiota</taxon>
    </lineage>
</organism>
<feature type="chain" id="PRO_5040473658" evidence="1">
    <location>
        <begin position="22"/>
        <end position="194"/>
    </location>
</feature>
<gene>
    <name evidence="2" type="ORF">BDN70DRAFT_967945</name>
</gene>
<evidence type="ECO:0000256" key="1">
    <source>
        <dbReference type="SAM" id="SignalP"/>
    </source>
</evidence>
<evidence type="ECO:0000313" key="2">
    <source>
        <dbReference type="EMBL" id="KAF9472866.1"/>
    </source>
</evidence>
<dbReference type="OrthoDB" id="2990149at2759"/>
<accession>A0A9P6CMZ0</accession>
<protein>
    <submittedName>
        <fullName evidence="2">Uncharacterized protein</fullName>
    </submittedName>
</protein>
<dbReference type="AlphaFoldDB" id="A0A9P6CMZ0"/>
<sequence>MYFKALLSFVVAVFAAASVHAKVCGDNEKNVFESKPLTLPSGEVITMERFTCSNSSERRSPAPVAAVEKRHSFEVNMTPRASSECTASNCQCGIPCVFKGCRPVTQTIQAVHCQLLASQLQNTPGTFTIPANEGVGFILQSCEYTVFVNSATLSAQYCFDDLGVAAAELFAVCGTQQADCEGSNGGFFVDQISL</sequence>
<keyword evidence="3" id="KW-1185">Reference proteome</keyword>
<feature type="signal peptide" evidence="1">
    <location>
        <begin position="1"/>
        <end position="21"/>
    </location>
</feature>
<proteinExistence type="predicted"/>
<dbReference type="EMBL" id="MU155490">
    <property type="protein sequence ID" value="KAF9472866.1"/>
    <property type="molecule type" value="Genomic_DNA"/>
</dbReference>
<reference evidence="2" key="1">
    <citation type="submission" date="2020-11" db="EMBL/GenBank/DDBJ databases">
        <authorList>
            <consortium name="DOE Joint Genome Institute"/>
            <person name="Ahrendt S."/>
            <person name="Riley R."/>
            <person name="Andreopoulos W."/>
            <person name="Labutti K."/>
            <person name="Pangilinan J."/>
            <person name="Ruiz-Duenas F.J."/>
            <person name="Barrasa J.M."/>
            <person name="Sanchez-Garcia M."/>
            <person name="Camarero S."/>
            <person name="Miyauchi S."/>
            <person name="Serrano A."/>
            <person name="Linde D."/>
            <person name="Babiker R."/>
            <person name="Drula E."/>
            <person name="Ayuso-Fernandez I."/>
            <person name="Pacheco R."/>
            <person name="Padilla G."/>
            <person name="Ferreira P."/>
            <person name="Barriuso J."/>
            <person name="Kellner H."/>
            <person name="Castanera R."/>
            <person name="Alfaro M."/>
            <person name="Ramirez L."/>
            <person name="Pisabarro A.G."/>
            <person name="Kuo A."/>
            <person name="Tritt A."/>
            <person name="Lipzen A."/>
            <person name="He G."/>
            <person name="Yan M."/>
            <person name="Ng V."/>
            <person name="Cullen D."/>
            <person name="Martin F."/>
            <person name="Rosso M.-N."/>
            <person name="Henrissat B."/>
            <person name="Hibbett D."/>
            <person name="Martinez A.T."/>
            <person name="Grigoriev I.V."/>
        </authorList>
    </citation>
    <scope>NUCLEOTIDE SEQUENCE</scope>
    <source>
        <strain evidence="2">CIRM-BRFM 674</strain>
    </source>
</reference>
<name>A0A9P6CMZ0_9AGAR</name>
<keyword evidence="1" id="KW-0732">Signal</keyword>
<evidence type="ECO:0000313" key="3">
    <source>
        <dbReference type="Proteomes" id="UP000807469"/>
    </source>
</evidence>
<dbReference type="Proteomes" id="UP000807469">
    <property type="component" value="Unassembled WGS sequence"/>
</dbReference>